<keyword evidence="2" id="KW-1185">Reference proteome</keyword>
<dbReference type="Pfam" id="PF19806">
    <property type="entry name" value="DUF6289"/>
    <property type="match status" value="1"/>
</dbReference>
<evidence type="ECO:0000313" key="2">
    <source>
        <dbReference type="Proteomes" id="UP000308707"/>
    </source>
</evidence>
<reference evidence="1 2" key="1">
    <citation type="submission" date="2019-04" db="EMBL/GenBank/DDBJ databases">
        <title>Reference strain of H23.</title>
        <authorList>
            <person name="Luo X."/>
        </authorList>
    </citation>
    <scope>NUCLEOTIDE SEQUENCE [LARGE SCALE GENOMIC DNA]</scope>
    <source>
        <strain evidence="1 2">H23</strain>
    </source>
</reference>
<name>A0A4U5JMH3_9GAMM</name>
<organism evidence="1 2">
    <name type="scientific">Luteimonas gilva</name>
    <dbReference type="NCBI Taxonomy" id="2572684"/>
    <lineage>
        <taxon>Bacteria</taxon>
        <taxon>Pseudomonadati</taxon>
        <taxon>Pseudomonadota</taxon>
        <taxon>Gammaproteobacteria</taxon>
        <taxon>Lysobacterales</taxon>
        <taxon>Lysobacteraceae</taxon>
        <taxon>Luteimonas</taxon>
    </lineage>
</organism>
<dbReference type="Proteomes" id="UP000308707">
    <property type="component" value="Unassembled WGS sequence"/>
</dbReference>
<comment type="caution">
    <text evidence="1">The sequence shown here is derived from an EMBL/GenBank/DDBJ whole genome shotgun (WGS) entry which is preliminary data.</text>
</comment>
<dbReference type="OrthoDB" id="6059134at2"/>
<evidence type="ECO:0000313" key="1">
    <source>
        <dbReference type="EMBL" id="TKR30764.1"/>
    </source>
</evidence>
<dbReference type="EMBL" id="SZUA01000002">
    <property type="protein sequence ID" value="TKR30764.1"/>
    <property type="molecule type" value="Genomic_DNA"/>
</dbReference>
<dbReference type="RefSeq" id="WP_137267195.1">
    <property type="nucleotide sequence ID" value="NZ_SZUA01000002.1"/>
</dbReference>
<dbReference type="AlphaFoldDB" id="A0A4U5JMH3"/>
<proteinExistence type="predicted"/>
<protein>
    <submittedName>
        <fullName evidence="1">Uncharacterized protein</fullName>
    </submittedName>
</protein>
<accession>A0A4U5JMH3</accession>
<gene>
    <name evidence="1" type="ORF">FCE95_11740</name>
</gene>
<sequence length="69" mass="7600">MRRARILLGIVALLGIAGAALAGRWPYIMTFYDQAGNEVGYQIGACDGHVYYSGQRTDTYTIRQLSCPD</sequence>
<dbReference type="InterPro" id="IPR046256">
    <property type="entry name" value="DUF6289"/>
</dbReference>